<comment type="caution">
    <text evidence="1">The sequence shown here is derived from an EMBL/GenBank/DDBJ whole genome shotgun (WGS) entry which is preliminary data.</text>
</comment>
<evidence type="ECO:0000313" key="1">
    <source>
        <dbReference type="EMBL" id="MBX0297201.1"/>
    </source>
</evidence>
<sequence>MQRRLDLVGLDADGESHTVVEVNRVNNDVRRAVPDGYEQIAACEPVDAL</sequence>
<dbReference type="AlphaFoldDB" id="A0AAW4PFL7"/>
<evidence type="ECO:0000313" key="2">
    <source>
        <dbReference type="Proteomes" id="UP001430455"/>
    </source>
</evidence>
<protein>
    <submittedName>
        <fullName evidence="1">Uncharacterized protein</fullName>
    </submittedName>
</protein>
<reference evidence="1 2" key="1">
    <citation type="submission" date="2021-06" db="EMBL/GenBank/DDBJ databases">
        <title>Halomicroarcula sp. a new haloarchaeum isolated from saline soil.</title>
        <authorList>
            <person name="Duran-Viseras A."/>
            <person name="Sanchez-Porro C."/>
            <person name="Ventosa A."/>
        </authorList>
    </citation>
    <scope>NUCLEOTIDE SEQUENCE [LARGE SCALE GENOMIC DNA]</scope>
    <source>
        <strain evidence="1 2">F27</strain>
    </source>
</reference>
<dbReference type="Proteomes" id="UP001430455">
    <property type="component" value="Unassembled WGS sequence"/>
</dbReference>
<gene>
    <name evidence="1" type="ORF">EGH23_20195</name>
</gene>
<accession>A0AAW4PFL7</accession>
<dbReference type="EMBL" id="RKLT01000015">
    <property type="protein sequence ID" value="MBX0297201.1"/>
    <property type="molecule type" value="Genomic_DNA"/>
</dbReference>
<dbReference type="RefSeq" id="WP_220581783.1">
    <property type="nucleotide sequence ID" value="NZ_RKLT01000015.1"/>
</dbReference>
<keyword evidence="2" id="KW-1185">Reference proteome</keyword>
<proteinExistence type="predicted"/>
<organism evidence="1 2">
    <name type="scientific">Haloarcula nitratireducens</name>
    <dbReference type="NCBI Taxonomy" id="2487749"/>
    <lineage>
        <taxon>Archaea</taxon>
        <taxon>Methanobacteriati</taxon>
        <taxon>Methanobacteriota</taxon>
        <taxon>Stenosarchaea group</taxon>
        <taxon>Halobacteria</taxon>
        <taxon>Halobacteriales</taxon>
        <taxon>Haloarculaceae</taxon>
        <taxon>Haloarcula</taxon>
    </lineage>
</organism>
<name>A0AAW4PFL7_9EURY</name>